<dbReference type="OrthoDB" id="4315677at2759"/>
<reference evidence="1" key="1">
    <citation type="journal article" date="2014" name="Nat. Commun.">
        <title>Multiple recent horizontal transfers of a large genomic region in cheese making fungi.</title>
        <authorList>
            <person name="Cheeseman K."/>
            <person name="Ropars J."/>
            <person name="Renault P."/>
            <person name="Dupont J."/>
            <person name="Gouzy J."/>
            <person name="Branca A."/>
            <person name="Abraham A.L."/>
            <person name="Ceppi M."/>
            <person name="Conseiller E."/>
            <person name="Debuchy R."/>
            <person name="Malagnac F."/>
            <person name="Goarin A."/>
            <person name="Silar P."/>
            <person name="Lacoste S."/>
            <person name="Sallet E."/>
            <person name="Bensimon A."/>
            <person name="Giraud T."/>
            <person name="Brygoo Y."/>
        </authorList>
    </citation>
    <scope>NUCLEOTIDE SEQUENCE [LARGE SCALE GENOMIC DNA]</scope>
    <source>
        <strain evidence="1">FM164</strain>
    </source>
</reference>
<dbReference type="AlphaFoldDB" id="W6PYX4"/>
<evidence type="ECO:0000313" key="1">
    <source>
        <dbReference type="EMBL" id="CDM29468.1"/>
    </source>
</evidence>
<evidence type="ECO:0000313" key="2">
    <source>
        <dbReference type="Proteomes" id="UP000030686"/>
    </source>
</evidence>
<protein>
    <submittedName>
        <fullName evidence="1">Genomic scaffold, ProqFM164S01</fullName>
    </submittedName>
</protein>
<keyword evidence="2" id="KW-1185">Reference proteome</keyword>
<organism evidence="1 2">
    <name type="scientific">Penicillium roqueforti (strain FM164)</name>
    <dbReference type="NCBI Taxonomy" id="1365484"/>
    <lineage>
        <taxon>Eukaryota</taxon>
        <taxon>Fungi</taxon>
        <taxon>Dikarya</taxon>
        <taxon>Ascomycota</taxon>
        <taxon>Pezizomycotina</taxon>
        <taxon>Eurotiomycetes</taxon>
        <taxon>Eurotiomycetidae</taxon>
        <taxon>Eurotiales</taxon>
        <taxon>Aspergillaceae</taxon>
        <taxon>Penicillium</taxon>
    </lineage>
</organism>
<sequence length="61" mass="6954">MFWVPVEAGVLYSERRLWGDYYSPEGRTSRHRSRIVDEILYVGPGQDPPSPLVILSADAFT</sequence>
<proteinExistence type="predicted"/>
<name>W6PYX4_PENRF</name>
<dbReference type="EMBL" id="HG792015">
    <property type="protein sequence ID" value="CDM29468.1"/>
    <property type="molecule type" value="Genomic_DNA"/>
</dbReference>
<dbReference type="Proteomes" id="UP000030686">
    <property type="component" value="Unassembled WGS sequence"/>
</dbReference>
<accession>W6PYX4</accession>
<gene>
    <name evidence="1" type="ORF">PROQFM164_S01g003280</name>
</gene>